<evidence type="ECO:0000256" key="2">
    <source>
        <dbReference type="ARBA" id="ARBA00004630"/>
    </source>
</evidence>
<dbReference type="SUPFAM" id="SSF56815">
    <property type="entry name" value="Sec1/munc18-like (SM) proteins"/>
    <property type="match status" value="1"/>
</dbReference>
<feature type="non-terminal residue" evidence="5">
    <location>
        <position position="643"/>
    </location>
</feature>
<keyword evidence="4" id="KW-0653">Protein transport</keyword>
<comment type="similarity">
    <text evidence="3">Belongs to the STXBP/unc-18/SEC1 family.</text>
</comment>
<feature type="non-terminal residue" evidence="5">
    <location>
        <position position="1"/>
    </location>
</feature>
<name>A0A7L4AWN0_9CHAR</name>
<dbReference type="GO" id="GO:0016192">
    <property type="term" value="P:vesicle-mediated transport"/>
    <property type="evidence" value="ECO:0007669"/>
    <property type="project" value="InterPro"/>
</dbReference>
<dbReference type="EMBL" id="VZZW01000276">
    <property type="protein sequence ID" value="NXW30016.1"/>
    <property type="molecule type" value="Genomic_DNA"/>
</dbReference>
<reference evidence="5 6" key="1">
    <citation type="submission" date="2019-09" db="EMBL/GenBank/DDBJ databases">
        <title>Bird 10,000 Genomes (B10K) Project - Family phase.</title>
        <authorList>
            <person name="Zhang G."/>
        </authorList>
    </citation>
    <scope>NUCLEOTIDE SEQUENCE [LARGE SCALE GENOMIC DNA]</scope>
    <source>
        <strain evidence="5">B10K-DU-009-16</strain>
        <tissue evidence="5">Muscle</tissue>
    </source>
</reference>
<dbReference type="InterPro" id="IPR027482">
    <property type="entry name" value="Sec1-like_dom2"/>
</dbReference>
<evidence type="ECO:0000256" key="3">
    <source>
        <dbReference type="ARBA" id="ARBA00009884"/>
    </source>
</evidence>
<dbReference type="GO" id="GO:0005765">
    <property type="term" value="C:lysosomal membrane"/>
    <property type="evidence" value="ECO:0007669"/>
    <property type="project" value="UniProtKB-SubCell"/>
</dbReference>
<dbReference type="InterPro" id="IPR043154">
    <property type="entry name" value="Sec-1-like_dom1"/>
</dbReference>
<accession>A0A7L4AWN0</accession>
<dbReference type="Gene3D" id="3.40.50.2060">
    <property type="match status" value="1"/>
</dbReference>
<dbReference type="Pfam" id="PF00995">
    <property type="entry name" value="Sec1"/>
    <property type="match status" value="1"/>
</dbReference>
<evidence type="ECO:0000313" key="5">
    <source>
        <dbReference type="EMBL" id="NXW30016.1"/>
    </source>
</evidence>
<organism evidence="5 6">
    <name type="scientific">Phaetusa simplex</name>
    <name type="common">large-billed tern</name>
    <dbReference type="NCBI Taxonomy" id="297813"/>
    <lineage>
        <taxon>Eukaryota</taxon>
        <taxon>Metazoa</taxon>
        <taxon>Chordata</taxon>
        <taxon>Craniata</taxon>
        <taxon>Vertebrata</taxon>
        <taxon>Euteleostomi</taxon>
        <taxon>Archelosauria</taxon>
        <taxon>Archosauria</taxon>
        <taxon>Dinosauria</taxon>
        <taxon>Saurischia</taxon>
        <taxon>Theropoda</taxon>
        <taxon>Coelurosauria</taxon>
        <taxon>Aves</taxon>
        <taxon>Neognathae</taxon>
        <taxon>Neoaves</taxon>
        <taxon>Charadriiformes</taxon>
        <taxon>Laridae</taxon>
        <taxon>Phaetusa</taxon>
    </lineage>
</organism>
<evidence type="ECO:0000313" key="6">
    <source>
        <dbReference type="Proteomes" id="UP000556165"/>
    </source>
</evidence>
<dbReference type="GO" id="GO:0031902">
    <property type="term" value="C:late endosome membrane"/>
    <property type="evidence" value="ECO:0007669"/>
    <property type="project" value="UniProtKB-SubCell"/>
</dbReference>
<evidence type="ECO:0000256" key="4">
    <source>
        <dbReference type="ARBA" id="ARBA00022927"/>
    </source>
</evidence>
<proteinExistence type="inferred from homology"/>
<dbReference type="InterPro" id="IPR036045">
    <property type="entry name" value="Sec1-like_sf"/>
</dbReference>
<dbReference type="Gene3D" id="3.90.830.10">
    <property type="entry name" value="Syntaxin Binding Protein 1, Chain A, domain 2"/>
    <property type="match status" value="1"/>
</dbReference>
<protein>
    <submittedName>
        <fullName evidence="5">VP33B protein</fullName>
    </submittedName>
</protein>
<gene>
    <name evidence="5" type="primary">Vps33b</name>
    <name evidence="5" type="ORF">PHASIM_R01631</name>
</gene>
<dbReference type="AlphaFoldDB" id="A0A7L4AWN0"/>
<dbReference type="Proteomes" id="UP000556165">
    <property type="component" value="Unassembled WGS sequence"/>
</dbReference>
<dbReference type="InterPro" id="IPR043155">
    <property type="entry name" value="VPS33_dom3b"/>
</dbReference>
<sequence>MAFAGRRDAPEPPDFGILKRLARDQLIYLLEQLPGKKDLFIEADLMSPLDRIANVSILKHEVDKLYKVESRPALSASDQFCFLVRPRIRTMRYIAGEWSGPGQLSVTRWSLLLFQFYACEMVLEEEGVFGDVTCDEWSFYLLPLDEDIISMELPEFFRDYFLEGDHRWINSVARALQLLNSLYGPFGKAYGIGRCAKMSYELWRDLEEESEGDSQGRKPEIGNIFLMDRDTDYVTALCSQVVYEGLVDDTFRIKCGSVDFGPDVTSSDKSIKVLLNAQDKVFSQIRNEHFSSVFGFLSQKSRNLQAQYDRRRSMDIKQMKNFVSQELKGLKQEHRLLSLHIGACESIMKKKTKQDFQEMIKAEHSLLEGFDIRESTSFIEEHIDRQVSPIESLRLMCLLSITENGEASGCTGGGGAPPPSGPGAELTLVLPTGLIPKDYRSLKTQYLQASSYGPEHLLTFHNLKRIGLLTEQSAGETLTAVESKVSKLVTDRAAGRITDAFNSLARKSNFRAISKKLGLIPRVDGEYDLKMPRDMAYVFSGAYIPLSCKIIEQVLERRGWLGLEEVVRLLNGNEFSVSDGTVEENPAWESQRVILAVFLGGCTFSEIAALRFLGKERGCKFIFLTTAITNSARMMEAMIEAKA</sequence>
<dbReference type="Gene3D" id="3.40.50.1910">
    <property type="match status" value="2"/>
</dbReference>
<comment type="subcellular location">
    <subcellularLocation>
        <location evidence="1">Late endosome membrane</location>
        <topology evidence="1">Peripheral membrane protein</topology>
        <orientation evidence="1">Cytoplasmic side</orientation>
    </subcellularLocation>
    <subcellularLocation>
        <location evidence="2">Lysosome membrane</location>
        <topology evidence="2">Peripheral membrane protein</topology>
        <orientation evidence="2">Cytoplasmic side</orientation>
    </subcellularLocation>
</comment>
<dbReference type="InterPro" id="IPR043127">
    <property type="entry name" value="Sec-1-like_dom3a"/>
</dbReference>
<dbReference type="FunFam" id="3.90.830.10:FF:000004">
    <property type="entry name" value="vacuolar protein sorting-associated protein 33B isoform X1"/>
    <property type="match status" value="1"/>
</dbReference>
<comment type="caution">
    <text evidence="5">The sequence shown here is derived from an EMBL/GenBank/DDBJ whole genome shotgun (WGS) entry which is preliminary data.</text>
</comment>
<keyword evidence="4" id="KW-0813">Transport</keyword>
<evidence type="ECO:0000256" key="1">
    <source>
        <dbReference type="ARBA" id="ARBA00004492"/>
    </source>
</evidence>
<dbReference type="Gene3D" id="1.25.40.850">
    <property type="match status" value="2"/>
</dbReference>
<dbReference type="InterPro" id="IPR001619">
    <property type="entry name" value="Sec1-like"/>
</dbReference>
<dbReference type="PANTHER" id="PTHR11679">
    <property type="entry name" value="VESICLE PROTEIN SORTING-ASSOCIATED"/>
    <property type="match status" value="1"/>
</dbReference>
<keyword evidence="6" id="KW-1185">Reference proteome</keyword>
<dbReference type="GO" id="GO:0015031">
    <property type="term" value="P:protein transport"/>
    <property type="evidence" value="ECO:0007669"/>
    <property type="project" value="UniProtKB-KW"/>
</dbReference>